<dbReference type="EMBL" id="CAJVQB010010850">
    <property type="protein sequence ID" value="CAG8743359.1"/>
    <property type="molecule type" value="Genomic_DNA"/>
</dbReference>
<comment type="caution">
    <text evidence="1">The sequence shown here is derived from an EMBL/GenBank/DDBJ whole genome shotgun (WGS) entry which is preliminary data.</text>
</comment>
<evidence type="ECO:0000313" key="1">
    <source>
        <dbReference type="EMBL" id="CAG8743359.1"/>
    </source>
</evidence>
<name>A0ABN7VA72_GIGMA</name>
<gene>
    <name evidence="1" type="ORF">GMARGA_LOCUS15617</name>
</gene>
<reference evidence="1 2" key="1">
    <citation type="submission" date="2021-06" db="EMBL/GenBank/DDBJ databases">
        <authorList>
            <person name="Kallberg Y."/>
            <person name="Tangrot J."/>
            <person name="Rosling A."/>
        </authorList>
    </citation>
    <scope>NUCLEOTIDE SEQUENCE [LARGE SCALE GENOMIC DNA]</scope>
    <source>
        <strain evidence="1 2">120-4 pot B 10/14</strain>
    </source>
</reference>
<accession>A0ABN7VA72</accession>
<proteinExistence type="predicted"/>
<organism evidence="1 2">
    <name type="scientific">Gigaspora margarita</name>
    <dbReference type="NCBI Taxonomy" id="4874"/>
    <lineage>
        <taxon>Eukaryota</taxon>
        <taxon>Fungi</taxon>
        <taxon>Fungi incertae sedis</taxon>
        <taxon>Mucoromycota</taxon>
        <taxon>Glomeromycotina</taxon>
        <taxon>Glomeromycetes</taxon>
        <taxon>Diversisporales</taxon>
        <taxon>Gigasporaceae</taxon>
        <taxon>Gigaspora</taxon>
    </lineage>
</organism>
<evidence type="ECO:0000313" key="2">
    <source>
        <dbReference type="Proteomes" id="UP000789901"/>
    </source>
</evidence>
<dbReference type="Proteomes" id="UP000789901">
    <property type="component" value="Unassembled WGS sequence"/>
</dbReference>
<sequence length="96" mass="11116">NQACIKFKDSNFTTQTRLDAIVHVYDEVHLGHDGYRNKEIDDQYSIDSSEYTSNILVNNNEIENETFCSLLAIFKVLIPVWKMGKNPSHNRNVVQK</sequence>
<feature type="non-terminal residue" evidence="1">
    <location>
        <position position="1"/>
    </location>
</feature>
<keyword evidence="2" id="KW-1185">Reference proteome</keyword>
<protein>
    <submittedName>
        <fullName evidence="1">8027_t:CDS:1</fullName>
    </submittedName>
</protein>